<dbReference type="Pfam" id="PF00924">
    <property type="entry name" value="MS_channel_2nd"/>
    <property type="match status" value="1"/>
</dbReference>
<dbReference type="AlphaFoldDB" id="A0A840Y4Y1"/>
<dbReference type="InterPro" id="IPR011066">
    <property type="entry name" value="MscS_channel_C_sf"/>
</dbReference>
<evidence type="ECO:0000259" key="11">
    <source>
        <dbReference type="Pfam" id="PF21088"/>
    </source>
</evidence>
<feature type="domain" description="Mechanosensitive ion channel MscS" evidence="10">
    <location>
        <begin position="622"/>
        <end position="685"/>
    </location>
</feature>
<dbReference type="PANTHER" id="PTHR30460:SF0">
    <property type="entry name" value="MODERATE CONDUCTANCE MECHANOSENSITIVE CHANNEL YBIO"/>
    <property type="match status" value="1"/>
</dbReference>
<feature type="transmembrane region" description="Helical" evidence="8">
    <location>
        <begin position="358"/>
        <end position="379"/>
    </location>
</feature>
<comment type="subcellular location">
    <subcellularLocation>
        <location evidence="1">Cell membrane</location>
        <topology evidence="1">Multi-pass membrane protein</topology>
    </subcellularLocation>
</comment>
<dbReference type="SUPFAM" id="SSF50182">
    <property type="entry name" value="Sm-like ribonucleoproteins"/>
    <property type="match status" value="1"/>
</dbReference>
<evidence type="ECO:0000256" key="6">
    <source>
        <dbReference type="ARBA" id="ARBA00023136"/>
    </source>
</evidence>
<dbReference type="SUPFAM" id="SSF82689">
    <property type="entry name" value="Mechanosensitive channel protein MscS (YggB), C-terminal domain"/>
    <property type="match status" value="1"/>
</dbReference>
<keyword evidence="5 8" id="KW-1133">Transmembrane helix</keyword>
<evidence type="ECO:0000256" key="3">
    <source>
        <dbReference type="ARBA" id="ARBA00022475"/>
    </source>
</evidence>
<dbReference type="Pfam" id="PF25392">
    <property type="entry name" value="MS_channel_TM1"/>
    <property type="match status" value="1"/>
</dbReference>
<dbReference type="Proteomes" id="UP000580654">
    <property type="component" value="Unassembled WGS sequence"/>
</dbReference>
<feature type="transmembrane region" description="Helical" evidence="8">
    <location>
        <begin position="330"/>
        <end position="352"/>
    </location>
</feature>
<evidence type="ECO:0000256" key="7">
    <source>
        <dbReference type="SAM" id="MobiDB-lite"/>
    </source>
</evidence>
<dbReference type="Gene3D" id="2.30.30.60">
    <property type="match status" value="1"/>
</dbReference>
<dbReference type="EMBL" id="JACIJD010000012">
    <property type="protein sequence ID" value="MBB5694850.1"/>
    <property type="molecule type" value="Genomic_DNA"/>
</dbReference>
<feature type="domain" description="Moderate conductance mechanosensitive channel YbiO-like transmembrane helix 1" evidence="12">
    <location>
        <begin position="441"/>
        <end position="514"/>
    </location>
</feature>
<dbReference type="GO" id="GO:0008381">
    <property type="term" value="F:mechanosensitive monoatomic ion channel activity"/>
    <property type="evidence" value="ECO:0007669"/>
    <property type="project" value="InterPro"/>
</dbReference>
<organism evidence="13 14">
    <name type="scientific">Muricoccus pecuniae</name>
    <dbReference type="NCBI Taxonomy" id="693023"/>
    <lineage>
        <taxon>Bacteria</taxon>
        <taxon>Pseudomonadati</taxon>
        <taxon>Pseudomonadota</taxon>
        <taxon>Alphaproteobacteria</taxon>
        <taxon>Acetobacterales</taxon>
        <taxon>Roseomonadaceae</taxon>
        <taxon>Muricoccus</taxon>
    </lineage>
</organism>
<dbReference type="GO" id="GO:0005886">
    <property type="term" value="C:plasma membrane"/>
    <property type="evidence" value="ECO:0007669"/>
    <property type="project" value="UniProtKB-SubCell"/>
</dbReference>
<dbReference type="SUPFAM" id="SSF82861">
    <property type="entry name" value="Mechanosensitive channel protein MscS (YggB), transmembrane region"/>
    <property type="match status" value="1"/>
</dbReference>
<protein>
    <submittedName>
        <fullName evidence="13">Small-conductance mechanosensitive channel</fullName>
    </submittedName>
</protein>
<feature type="transmembrane region" description="Helical" evidence="8">
    <location>
        <begin position="530"/>
        <end position="551"/>
    </location>
</feature>
<feature type="transmembrane region" description="Helical" evidence="8">
    <location>
        <begin position="252"/>
        <end position="273"/>
    </location>
</feature>
<evidence type="ECO:0000313" key="14">
    <source>
        <dbReference type="Proteomes" id="UP000580654"/>
    </source>
</evidence>
<comment type="similarity">
    <text evidence="2">Belongs to the MscS (TC 1.A.23) family.</text>
</comment>
<feature type="transmembrane region" description="Helical" evidence="8">
    <location>
        <begin position="439"/>
        <end position="461"/>
    </location>
</feature>
<dbReference type="InterPro" id="IPR049142">
    <property type="entry name" value="MS_channel_1st"/>
</dbReference>
<keyword evidence="14" id="KW-1185">Reference proteome</keyword>
<evidence type="ECO:0000256" key="5">
    <source>
        <dbReference type="ARBA" id="ARBA00022989"/>
    </source>
</evidence>
<dbReference type="Gene3D" id="1.10.287.1260">
    <property type="match status" value="2"/>
</dbReference>
<evidence type="ECO:0000313" key="13">
    <source>
        <dbReference type="EMBL" id="MBB5694850.1"/>
    </source>
</evidence>
<dbReference type="Pfam" id="PF21088">
    <property type="entry name" value="MS_channel_1st"/>
    <property type="match status" value="1"/>
</dbReference>
<dbReference type="InterPro" id="IPR011014">
    <property type="entry name" value="MscS_channel_TM-2"/>
</dbReference>
<keyword evidence="3" id="KW-1003">Cell membrane</keyword>
<dbReference type="InterPro" id="IPR010920">
    <property type="entry name" value="LSM_dom_sf"/>
</dbReference>
<gene>
    <name evidence="13" type="ORF">FHS87_002902</name>
</gene>
<dbReference type="InterPro" id="IPR057485">
    <property type="entry name" value="YbiO-like_TM1"/>
</dbReference>
<feature type="region of interest" description="Disordered" evidence="7">
    <location>
        <begin position="797"/>
        <end position="833"/>
    </location>
</feature>
<dbReference type="RefSeq" id="WP_184519604.1">
    <property type="nucleotide sequence ID" value="NZ_JACIJD010000012.1"/>
</dbReference>
<feature type="signal peptide" evidence="9">
    <location>
        <begin position="1"/>
        <end position="18"/>
    </location>
</feature>
<evidence type="ECO:0000256" key="1">
    <source>
        <dbReference type="ARBA" id="ARBA00004651"/>
    </source>
</evidence>
<keyword evidence="6 8" id="KW-0472">Membrane</keyword>
<feature type="compositionally biased region" description="Low complexity" evidence="7">
    <location>
        <begin position="64"/>
        <end position="114"/>
    </location>
</feature>
<evidence type="ECO:0000256" key="4">
    <source>
        <dbReference type="ARBA" id="ARBA00022692"/>
    </source>
</evidence>
<keyword evidence="9" id="KW-0732">Signal</keyword>
<feature type="chain" id="PRO_5033021282" evidence="9">
    <location>
        <begin position="19"/>
        <end position="833"/>
    </location>
</feature>
<dbReference type="Gene3D" id="3.30.70.100">
    <property type="match status" value="1"/>
</dbReference>
<accession>A0A840Y4Y1</accession>
<evidence type="ECO:0000256" key="2">
    <source>
        <dbReference type="ARBA" id="ARBA00008017"/>
    </source>
</evidence>
<dbReference type="InterPro" id="IPR045276">
    <property type="entry name" value="YbiO_bact"/>
</dbReference>
<feature type="transmembrane region" description="Helical" evidence="8">
    <location>
        <begin position="572"/>
        <end position="591"/>
    </location>
</feature>
<proteinExistence type="inferred from homology"/>
<keyword evidence="4 8" id="KW-0812">Transmembrane</keyword>
<feature type="domain" description="Mechanosensitive ion channel transmembrane helices 2/3" evidence="11">
    <location>
        <begin position="580"/>
        <end position="620"/>
    </location>
</feature>
<evidence type="ECO:0000256" key="8">
    <source>
        <dbReference type="SAM" id="Phobius"/>
    </source>
</evidence>
<reference evidence="13 14" key="1">
    <citation type="submission" date="2020-08" db="EMBL/GenBank/DDBJ databases">
        <title>Genomic Encyclopedia of Type Strains, Phase IV (KMG-IV): sequencing the most valuable type-strain genomes for metagenomic binning, comparative biology and taxonomic classification.</title>
        <authorList>
            <person name="Goeker M."/>
        </authorList>
    </citation>
    <scope>NUCLEOTIDE SEQUENCE [LARGE SCALE GENOMIC DNA]</scope>
    <source>
        <strain evidence="13 14">DSM 25622</strain>
    </source>
</reference>
<evidence type="ECO:0000259" key="12">
    <source>
        <dbReference type="Pfam" id="PF25392"/>
    </source>
</evidence>
<name>A0A840Y4Y1_9PROT</name>
<comment type="caution">
    <text evidence="13">The sequence shown here is derived from an EMBL/GenBank/DDBJ whole genome shotgun (WGS) entry which is preliminary data.</text>
</comment>
<sequence length="833" mass="86680">MALLSVLLLGLAPAPAAAQGGGAALTPEEARNALSVLGDDSRRQAVIDTLRALAATAPDAAPAAAPATSAPATSAPATRATAAPARATSAPAASAPATPAPAAAPASPGGAAPAEPVSLTSDSLLAEIVAALSEWLSALSTQLAAVGAAFSSIPLIWNWLVRTAANPFAQSALLDIAWRLAVIFALAWAARWVLRRALRRPRAALERRAEAGAERQREERVAQEAAQAAGTAAPRIATAADLRLMQRAPLAALWLVLELIPIGAFALVGNLLLATPLGDGGVTPMVILAAVNAFVAQHVVMAVGCAVFSPCSRRLRLVRVSDETAAYAEVWLGRVSGVAIYGMAVLEVARLLGLYPAAYLAAAKLVILLNHVLLSIVILQCRRGVAVRIAPAAGTGGALGVARSWLARVWHILAIFLLAALWFVWALQIQNGYGLLLRYLGSTVVVIVVARLAAVALLGLLDRVFRIRAETTQRLPLLEGRANRYVPLMRRGISGLIGVVAALALLQLWGLDVAASFQEGRLGHRIAGSVIVLLVAGLLAAVIWEGVNAWIDRTIAEMSARGERARSARLRTLLPLLHTTLLVLIVAIVGFTALSQLGVNIAPLLAGAGILGVAVGFGSQKLVQDVITGIFLLLENTMQVGDWVTVSGLSGTVENLSIRTIRLRAGDGSVHVIPFSSVTTVTNTNRGIGNAAVSVTVAFSEDPDRVGQALKEIGAGLRADPAFSGQILDDFALWGVDKVDGATFTVLGQMPCTDTGRWGVQREFNRRIRQRFAELGIAIAVPAQSVILSRFARSPAEAESMGAGREGPEQAALPEPSGAARNSPPPAALGNTQ</sequence>
<dbReference type="InterPro" id="IPR006685">
    <property type="entry name" value="MscS_channel_2nd"/>
</dbReference>
<dbReference type="InterPro" id="IPR023408">
    <property type="entry name" value="MscS_beta-dom_sf"/>
</dbReference>
<evidence type="ECO:0000259" key="10">
    <source>
        <dbReference type="Pfam" id="PF00924"/>
    </source>
</evidence>
<feature type="transmembrane region" description="Helical" evidence="8">
    <location>
        <begin position="285"/>
        <end position="309"/>
    </location>
</feature>
<feature type="transmembrane region" description="Helical" evidence="8">
    <location>
        <begin position="597"/>
        <end position="617"/>
    </location>
</feature>
<feature type="transmembrane region" description="Helical" evidence="8">
    <location>
        <begin position="493"/>
        <end position="510"/>
    </location>
</feature>
<feature type="region of interest" description="Disordered" evidence="7">
    <location>
        <begin position="64"/>
        <end position="115"/>
    </location>
</feature>
<dbReference type="PANTHER" id="PTHR30460">
    <property type="entry name" value="MODERATE CONDUCTANCE MECHANOSENSITIVE CHANNEL YBIO"/>
    <property type="match status" value="1"/>
</dbReference>
<feature type="transmembrane region" description="Helical" evidence="8">
    <location>
        <begin position="409"/>
        <end position="427"/>
    </location>
</feature>
<evidence type="ECO:0000256" key="9">
    <source>
        <dbReference type="SAM" id="SignalP"/>
    </source>
</evidence>
<feature type="transmembrane region" description="Helical" evidence="8">
    <location>
        <begin position="176"/>
        <end position="194"/>
    </location>
</feature>